<accession>A0ABW2BRL7</accession>
<evidence type="ECO:0000313" key="4">
    <source>
        <dbReference type="Proteomes" id="UP001596292"/>
    </source>
</evidence>
<name>A0ABW2BRL7_9HYPH</name>
<feature type="region of interest" description="Disordered" evidence="1">
    <location>
        <begin position="25"/>
        <end position="79"/>
    </location>
</feature>
<gene>
    <name evidence="3" type="ORF">ACFQE0_23850</name>
</gene>
<evidence type="ECO:0000256" key="2">
    <source>
        <dbReference type="SAM" id="SignalP"/>
    </source>
</evidence>
<feature type="chain" id="PRO_5045653937" evidence="2">
    <location>
        <begin position="26"/>
        <end position="90"/>
    </location>
</feature>
<feature type="signal peptide" evidence="2">
    <location>
        <begin position="1"/>
        <end position="25"/>
    </location>
</feature>
<feature type="compositionally biased region" description="Basic and acidic residues" evidence="1">
    <location>
        <begin position="64"/>
        <end position="79"/>
    </location>
</feature>
<protein>
    <submittedName>
        <fullName evidence="3">Uncharacterized protein</fullName>
    </submittedName>
</protein>
<organism evidence="3 4">
    <name type="scientific">Methylobacterium komagatae</name>
    <dbReference type="NCBI Taxonomy" id="374425"/>
    <lineage>
        <taxon>Bacteria</taxon>
        <taxon>Pseudomonadati</taxon>
        <taxon>Pseudomonadota</taxon>
        <taxon>Alphaproteobacteria</taxon>
        <taxon>Hyphomicrobiales</taxon>
        <taxon>Methylobacteriaceae</taxon>
        <taxon>Methylobacterium</taxon>
    </lineage>
</organism>
<dbReference type="EMBL" id="JBHSWN010000001">
    <property type="protein sequence ID" value="MFC6792329.1"/>
    <property type="molecule type" value="Genomic_DNA"/>
</dbReference>
<sequence length="90" mass="8888">MRHAALSPILVSLALWAGASAPAFAQATTGTGGGPGSTATAPNTSSVGRTMPPAGGDASAATANDREHRTQEQKVDDKITKGICIGCGPK</sequence>
<reference evidence="4" key="1">
    <citation type="journal article" date="2019" name="Int. J. Syst. Evol. Microbiol.">
        <title>The Global Catalogue of Microorganisms (GCM) 10K type strain sequencing project: providing services to taxonomists for standard genome sequencing and annotation.</title>
        <authorList>
            <consortium name="The Broad Institute Genomics Platform"/>
            <consortium name="The Broad Institute Genome Sequencing Center for Infectious Disease"/>
            <person name="Wu L."/>
            <person name="Ma J."/>
        </authorList>
    </citation>
    <scope>NUCLEOTIDE SEQUENCE [LARGE SCALE GENOMIC DNA]</scope>
    <source>
        <strain evidence="4">CCUG 48316</strain>
    </source>
</reference>
<keyword evidence="4" id="KW-1185">Reference proteome</keyword>
<evidence type="ECO:0000256" key="1">
    <source>
        <dbReference type="SAM" id="MobiDB-lite"/>
    </source>
</evidence>
<dbReference type="Proteomes" id="UP001596292">
    <property type="component" value="Unassembled WGS sequence"/>
</dbReference>
<keyword evidence="2" id="KW-0732">Signal</keyword>
<proteinExistence type="predicted"/>
<dbReference type="RefSeq" id="WP_378974086.1">
    <property type="nucleotide sequence ID" value="NZ_JBHSWN010000001.1"/>
</dbReference>
<comment type="caution">
    <text evidence="3">The sequence shown here is derived from an EMBL/GenBank/DDBJ whole genome shotgun (WGS) entry which is preliminary data.</text>
</comment>
<evidence type="ECO:0000313" key="3">
    <source>
        <dbReference type="EMBL" id="MFC6792329.1"/>
    </source>
</evidence>